<dbReference type="GO" id="GO:0008237">
    <property type="term" value="F:metallopeptidase activity"/>
    <property type="evidence" value="ECO:0007669"/>
    <property type="project" value="UniProtKB-KW"/>
</dbReference>
<keyword evidence="4" id="KW-0378">Hydrolase</keyword>
<dbReference type="KEGG" id="bko:CKF48_05320"/>
<organism evidence="9 10">
    <name type="scientific">Cytobacillus kochii</name>
    <dbReference type="NCBI Taxonomy" id="859143"/>
    <lineage>
        <taxon>Bacteria</taxon>
        <taxon>Bacillati</taxon>
        <taxon>Bacillota</taxon>
        <taxon>Bacilli</taxon>
        <taxon>Bacillales</taxon>
        <taxon>Bacillaceae</taxon>
        <taxon>Cytobacillus</taxon>
    </lineage>
</organism>
<evidence type="ECO:0000256" key="1">
    <source>
        <dbReference type="ARBA" id="ARBA00001362"/>
    </source>
</evidence>
<dbReference type="PANTHER" id="PTHR43126">
    <property type="entry name" value="D-ALANYL-D-ALANINE DIPEPTIDASE"/>
    <property type="match status" value="1"/>
</dbReference>
<dbReference type="SUPFAM" id="SSF55166">
    <property type="entry name" value="Hedgehog/DD-peptidase"/>
    <property type="match status" value="1"/>
</dbReference>
<keyword evidence="2" id="KW-0645">Protease</keyword>
<dbReference type="Pfam" id="PF01427">
    <property type="entry name" value="Peptidase_M15"/>
    <property type="match status" value="1"/>
</dbReference>
<dbReference type="Gene3D" id="3.30.1380.10">
    <property type="match status" value="1"/>
</dbReference>
<keyword evidence="7" id="KW-0482">Metalloprotease</keyword>
<keyword evidence="6" id="KW-0224">Dipeptidase</keyword>
<keyword evidence="5" id="KW-0862">Zinc</keyword>
<dbReference type="GO" id="GO:0046872">
    <property type="term" value="F:metal ion binding"/>
    <property type="evidence" value="ECO:0007669"/>
    <property type="project" value="UniProtKB-KW"/>
</dbReference>
<dbReference type="GO" id="GO:0071555">
    <property type="term" value="P:cell wall organization"/>
    <property type="evidence" value="ECO:0007669"/>
    <property type="project" value="UniProtKB-KW"/>
</dbReference>
<dbReference type="RefSeq" id="WP_095370366.1">
    <property type="nucleotide sequence ID" value="NZ_CP022983.1"/>
</dbReference>
<dbReference type="AlphaFoldDB" id="A0A248TF11"/>
<evidence type="ECO:0000313" key="10">
    <source>
        <dbReference type="Proteomes" id="UP000215137"/>
    </source>
</evidence>
<dbReference type="Proteomes" id="UP000215137">
    <property type="component" value="Chromosome"/>
</dbReference>
<evidence type="ECO:0000256" key="8">
    <source>
        <dbReference type="ARBA" id="ARBA00023316"/>
    </source>
</evidence>
<protein>
    <recommendedName>
        <fullName evidence="11">Peptidase M15B domain-containing protein</fullName>
    </recommendedName>
</protein>
<keyword evidence="8" id="KW-0961">Cell wall biogenesis/degradation</keyword>
<dbReference type="InterPro" id="IPR000755">
    <property type="entry name" value="A_A_dipeptidase"/>
</dbReference>
<evidence type="ECO:0000256" key="7">
    <source>
        <dbReference type="ARBA" id="ARBA00023049"/>
    </source>
</evidence>
<evidence type="ECO:0008006" key="11">
    <source>
        <dbReference type="Google" id="ProtNLM"/>
    </source>
</evidence>
<comment type="catalytic activity">
    <reaction evidence="1">
        <text>D-alanyl-D-alanine + H2O = 2 D-alanine</text>
        <dbReference type="Rhea" id="RHEA:20661"/>
        <dbReference type="ChEBI" id="CHEBI:15377"/>
        <dbReference type="ChEBI" id="CHEBI:57416"/>
        <dbReference type="ChEBI" id="CHEBI:57822"/>
        <dbReference type="EC" id="3.4.13.22"/>
    </reaction>
</comment>
<keyword evidence="3" id="KW-0479">Metal-binding</keyword>
<accession>A0A248TF11</accession>
<dbReference type="GO" id="GO:0160237">
    <property type="term" value="F:D-Ala-D-Ala dipeptidase activity"/>
    <property type="evidence" value="ECO:0007669"/>
    <property type="project" value="UniProtKB-EC"/>
</dbReference>
<evidence type="ECO:0000256" key="2">
    <source>
        <dbReference type="ARBA" id="ARBA00022670"/>
    </source>
</evidence>
<dbReference type="InterPro" id="IPR009045">
    <property type="entry name" value="Zn_M74/Hedgehog-like"/>
</dbReference>
<evidence type="ECO:0000256" key="3">
    <source>
        <dbReference type="ARBA" id="ARBA00022723"/>
    </source>
</evidence>
<evidence type="ECO:0000256" key="4">
    <source>
        <dbReference type="ARBA" id="ARBA00022801"/>
    </source>
</evidence>
<dbReference type="OrthoDB" id="9801430at2"/>
<dbReference type="EMBL" id="CP022983">
    <property type="protein sequence ID" value="ASV66791.1"/>
    <property type="molecule type" value="Genomic_DNA"/>
</dbReference>
<gene>
    <name evidence="9" type="ORF">CKF48_05320</name>
</gene>
<evidence type="ECO:0000313" key="9">
    <source>
        <dbReference type="EMBL" id="ASV66791.1"/>
    </source>
</evidence>
<proteinExistence type="predicted"/>
<evidence type="ECO:0000256" key="5">
    <source>
        <dbReference type="ARBA" id="ARBA00022833"/>
    </source>
</evidence>
<sequence>MTERMVPLSRLSERIKIEPYYYKMGLNGTHNECYVRSEVATQLLKVVTFLPEGIGVHLWDGWRSFETQLAIYEATKKELMLKGFQGVSLERELAKYVAKPTKDVDHPSPHLSGGAVDLTLFDGNGLLPMGSEFDEFHERSQLDYFEEKKTIDLARKYLPSQ</sequence>
<name>A0A248TF11_9BACI</name>
<dbReference type="GO" id="GO:0006508">
    <property type="term" value="P:proteolysis"/>
    <property type="evidence" value="ECO:0007669"/>
    <property type="project" value="UniProtKB-KW"/>
</dbReference>
<keyword evidence="10" id="KW-1185">Reference proteome</keyword>
<evidence type="ECO:0000256" key="6">
    <source>
        <dbReference type="ARBA" id="ARBA00022997"/>
    </source>
</evidence>
<reference evidence="9 10" key="1">
    <citation type="submission" date="2017-08" db="EMBL/GenBank/DDBJ databases">
        <title>Complete Genome Sequence of Bacillus kochii Oregon-R-modENCODE STRAIN BDGP4, isolated from Drosophila melanogaster gut.</title>
        <authorList>
            <person name="Wan K.H."/>
            <person name="Yu C."/>
            <person name="Park S."/>
            <person name="Hammonds A.S."/>
            <person name="Booth B.W."/>
            <person name="Celniker S.E."/>
        </authorList>
    </citation>
    <scope>NUCLEOTIDE SEQUENCE [LARGE SCALE GENOMIC DNA]</scope>
    <source>
        <strain evidence="9 10">BDGP4</strain>
    </source>
</reference>
<dbReference type="PANTHER" id="PTHR43126:SF2">
    <property type="entry name" value="D-ALANYL-D-ALANINE DIPEPTIDASE"/>
    <property type="match status" value="1"/>
</dbReference>